<proteinExistence type="inferred from homology"/>
<dbReference type="PANTHER" id="PTHR11730:SF6">
    <property type="entry name" value="AMMONIUM TRANSPORTER"/>
    <property type="match status" value="1"/>
</dbReference>
<feature type="transmembrane region" description="Helical" evidence="9">
    <location>
        <begin position="84"/>
        <end position="103"/>
    </location>
</feature>
<dbReference type="OrthoDB" id="9814202at2"/>
<feature type="transmembrane region" description="Helical" evidence="9">
    <location>
        <begin position="123"/>
        <end position="143"/>
    </location>
</feature>
<dbReference type="RefSeq" id="WP_155316263.1">
    <property type="nucleotide sequence ID" value="NZ_AP021874.1"/>
</dbReference>
<name>A0A5K7YNX6_9BACT</name>
<dbReference type="InterPro" id="IPR004089">
    <property type="entry name" value="MCPsignal_dom"/>
</dbReference>
<evidence type="ECO:0000256" key="7">
    <source>
        <dbReference type="ARBA" id="ARBA00023177"/>
    </source>
</evidence>
<accession>A0A5K7YNX6</accession>
<keyword evidence="7 9" id="KW-0924">Ammonia transport</keyword>
<evidence type="ECO:0000256" key="6">
    <source>
        <dbReference type="ARBA" id="ARBA00023136"/>
    </source>
</evidence>
<feature type="transmembrane region" description="Helical" evidence="9">
    <location>
        <begin position="265"/>
        <end position="289"/>
    </location>
</feature>
<evidence type="ECO:0000256" key="9">
    <source>
        <dbReference type="RuleBase" id="RU362002"/>
    </source>
</evidence>
<dbReference type="Pfam" id="PF00909">
    <property type="entry name" value="Ammonium_transp"/>
    <property type="match status" value="1"/>
</dbReference>
<feature type="transmembrane region" description="Helical" evidence="9">
    <location>
        <begin position="42"/>
        <end position="63"/>
    </location>
</feature>
<keyword evidence="8" id="KW-0807">Transducer</keyword>
<dbReference type="InterPro" id="IPR024041">
    <property type="entry name" value="NH4_transpt_AmtB-like_dom"/>
</dbReference>
<dbReference type="KEGG" id="dalk:DSCA_19940"/>
<dbReference type="PANTHER" id="PTHR11730">
    <property type="entry name" value="AMMONIUM TRANSPORTER"/>
    <property type="match status" value="1"/>
</dbReference>
<feature type="domain" description="Methyl-accepting transducer" evidence="10">
    <location>
        <begin position="506"/>
        <end position="735"/>
    </location>
</feature>
<dbReference type="Gene3D" id="1.10.3430.10">
    <property type="entry name" value="Ammonium transporter AmtB like domains"/>
    <property type="match status" value="1"/>
</dbReference>
<dbReference type="AlphaFoldDB" id="A0A5K7YNX6"/>
<keyword evidence="5 9" id="KW-1133">Transmembrane helix</keyword>
<dbReference type="SUPFAM" id="SSF58104">
    <property type="entry name" value="Methyl-accepting chemotaxis protein (MCP) signaling domain"/>
    <property type="match status" value="1"/>
</dbReference>
<feature type="transmembrane region" description="Helical" evidence="9">
    <location>
        <begin position="150"/>
        <end position="174"/>
    </location>
</feature>
<evidence type="ECO:0000256" key="1">
    <source>
        <dbReference type="ARBA" id="ARBA00004141"/>
    </source>
</evidence>
<dbReference type="Pfam" id="PF00015">
    <property type="entry name" value="MCPsignal"/>
    <property type="match status" value="1"/>
</dbReference>
<dbReference type="SUPFAM" id="SSF111352">
    <property type="entry name" value="Ammonium transporter"/>
    <property type="match status" value="1"/>
</dbReference>
<feature type="transmembrane region" description="Helical" evidence="9">
    <location>
        <begin position="354"/>
        <end position="375"/>
    </location>
</feature>
<evidence type="ECO:0000256" key="2">
    <source>
        <dbReference type="ARBA" id="ARBA00005887"/>
    </source>
</evidence>
<evidence type="ECO:0000256" key="8">
    <source>
        <dbReference type="PROSITE-ProRule" id="PRU00284"/>
    </source>
</evidence>
<evidence type="ECO:0000256" key="3">
    <source>
        <dbReference type="ARBA" id="ARBA00022448"/>
    </source>
</evidence>
<dbReference type="GO" id="GO:0007165">
    <property type="term" value="P:signal transduction"/>
    <property type="evidence" value="ECO:0007669"/>
    <property type="project" value="UniProtKB-KW"/>
</dbReference>
<evidence type="ECO:0000259" key="10">
    <source>
        <dbReference type="PROSITE" id="PS50111"/>
    </source>
</evidence>
<dbReference type="Gene3D" id="1.10.287.950">
    <property type="entry name" value="Methyl-accepting chemotaxis protein"/>
    <property type="match status" value="1"/>
</dbReference>
<dbReference type="PROSITE" id="PS01219">
    <property type="entry name" value="AMMONIUM_TRANSP"/>
    <property type="match status" value="1"/>
</dbReference>
<keyword evidence="6 9" id="KW-0472">Membrane</keyword>
<feature type="transmembrane region" description="Helical" evidence="9">
    <location>
        <begin position="194"/>
        <end position="216"/>
    </location>
</feature>
<gene>
    <name evidence="11" type="primary">amtB</name>
    <name evidence="11" type="ORF">DSCA_19940</name>
</gene>
<dbReference type="InterPro" id="IPR001905">
    <property type="entry name" value="Ammonium_transpt"/>
</dbReference>
<evidence type="ECO:0000313" key="11">
    <source>
        <dbReference type="EMBL" id="BBO68064.1"/>
    </source>
</evidence>
<keyword evidence="3 9" id="KW-0813">Transport</keyword>
<dbReference type="GO" id="GO:0097272">
    <property type="term" value="P:ammonium homeostasis"/>
    <property type="evidence" value="ECO:0007669"/>
    <property type="project" value="TreeGrafter"/>
</dbReference>
<reference evidence="11 12" key="1">
    <citation type="submission" date="2019-11" db="EMBL/GenBank/DDBJ databases">
        <title>Comparative genomics of hydrocarbon-degrading Desulfosarcina strains.</title>
        <authorList>
            <person name="Watanabe M."/>
            <person name="Kojima H."/>
            <person name="Fukui M."/>
        </authorList>
    </citation>
    <scope>NUCLEOTIDE SEQUENCE [LARGE SCALE GENOMIC DNA]</scope>
    <source>
        <strain evidence="11 12">PL12</strain>
    </source>
</reference>
<evidence type="ECO:0000256" key="5">
    <source>
        <dbReference type="ARBA" id="ARBA00022989"/>
    </source>
</evidence>
<organism evidence="11 12">
    <name type="scientific">Desulfosarcina alkanivorans</name>
    <dbReference type="NCBI Taxonomy" id="571177"/>
    <lineage>
        <taxon>Bacteria</taxon>
        <taxon>Pseudomonadati</taxon>
        <taxon>Thermodesulfobacteriota</taxon>
        <taxon>Desulfobacteria</taxon>
        <taxon>Desulfobacterales</taxon>
        <taxon>Desulfosarcinaceae</taxon>
        <taxon>Desulfosarcina</taxon>
    </lineage>
</organism>
<dbReference type="SMART" id="SM00283">
    <property type="entry name" value="MA"/>
    <property type="match status" value="1"/>
</dbReference>
<keyword evidence="4 9" id="KW-0812">Transmembrane</keyword>
<sequence>MKIRSVSFIVTIIVMLTTDVLASDEAKLAHLSDIAQLQTHMNYLWVLLAAALVFIMQAGFMCVESGLATAKNSINVAIKNLADFVLASILFWIVGFGLMFGISDNGFIGLTDFVMKLDDPWNVVFFVFQAVFVGTAATIDSGAIAGRTKFASYLVISALISTLIYPIFGHWAWGSLLHGDAATGWLEKLGFIDFAGSTVVHSLGGWVALAGCIVVGPRHEKYNADGTVNTIPPHNMTLAYLGTFILFFGWFGFNCGSTLDVSPDIAGIAMNTLLAASFGCFSASILSWLNSPYKRPEGEMIANGVLGGLVGITAGCAAVETVGAAAIGTGAGIVVYFGTRFIERVLKIDDVVGAIAVHGMCGAWGTIAVGFFITTENLGEVDRLHQIFIQGIGVAACFTWSFGTAYVLLKIVDKYMGGMRVSIEDEKLGLNIAEHGARSTLIDIAESMQYATRNKDFSDRVKVEVEIGTEMGDIANFFNQMIDTIQYEQGRSKKALASLQTQQDTADKELKNFYTYLKANIANVNQETEKISHHLEDSAEMAQTMVSAVGQIVEKNNALLESLSHVARNTTEATSIVDRAVSTSSNGKSVVDRLGASAKEIGDVVMEIREIAAQTNILALNANIEAVRAGEAGKGFVVVANNVKGLAAKSTGATEDITDRVDQIQSNSTMALDSITAIADSVDQMSQINDRIFKTVQEQEESIKNVSEVVGATSRSASMMMDQIHEVKDAVKMISQKNDDSFEELENLFEKTKTSLSATT</sequence>
<dbReference type="GO" id="GO:0008519">
    <property type="term" value="F:ammonium channel activity"/>
    <property type="evidence" value="ECO:0007669"/>
    <property type="project" value="InterPro"/>
</dbReference>
<evidence type="ECO:0000313" key="12">
    <source>
        <dbReference type="Proteomes" id="UP000427906"/>
    </source>
</evidence>
<comment type="subcellular location">
    <subcellularLocation>
        <location evidence="9">Cell membrane</location>
        <topology evidence="9">Multi-pass membrane protein</topology>
    </subcellularLocation>
    <subcellularLocation>
        <location evidence="1">Membrane</location>
        <topology evidence="1">Multi-pass membrane protein</topology>
    </subcellularLocation>
</comment>
<feature type="transmembrane region" description="Helical" evidence="9">
    <location>
        <begin position="301"/>
        <end position="319"/>
    </location>
</feature>
<keyword evidence="12" id="KW-1185">Reference proteome</keyword>
<protein>
    <recommendedName>
        <fullName evidence="9">Ammonium transporter</fullName>
    </recommendedName>
</protein>
<dbReference type="EMBL" id="AP021874">
    <property type="protein sequence ID" value="BBO68064.1"/>
    <property type="molecule type" value="Genomic_DNA"/>
</dbReference>
<comment type="similarity">
    <text evidence="2 9">Belongs to the ammonia transporter channel (TC 1.A.11.2) family.</text>
</comment>
<dbReference type="InterPro" id="IPR029020">
    <property type="entry name" value="Ammonium/urea_transptr"/>
</dbReference>
<dbReference type="InterPro" id="IPR018047">
    <property type="entry name" value="Ammonium_transpt_CS"/>
</dbReference>
<feature type="transmembrane region" description="Helical" evidence="9">
    <location>
        <begin position="237"/>
        <end position="253"/>
    </location>
</feature>
<dbReference type="NCBIfam" id="TIGR00836">
    <property type="entry name" value="amt"/>
    <property type="match status" value="1"/>
</dbReference>
<evidence type="ECO:0000256" key="4">
    <source>
        <dbReference type="ARBA" id="ARBA00022692"/>
    </source>
</evidence>
<feature type="transmembrane region" description="Helical" evidence="9">
    <location>
        <begin position="387"/>
        <end position="409"/>
    </location>
</feature>
<dbReference type="GO" id="GO:0005886">
    <property type="term" value="C:plasma membrane"/>
    <property type="evidence" value="ECO:0007669"/>
    <property type="project" value="UniProtKB-SubCell"/>
</dbReference>
<dbReference type="PROSITE" id="PS50111">
    <property type="entry name" value="CHEMOTAXIS_TRANSDUC_2"/>
    <property type="match status" value="1"/>
</dbReference>
<dbReference type="Proteomes" id="UP000427906">
    <property type="component" value="Chromosome"/>
</dbReference>